<gene>
    <name evidence="1" type="ORF">EWM64_g5873</name>
</gene>
<dbReference type="AlphaFoldDB" id="A0A4Y9ZVQ0"/>
<sequence length="63" mass="7091">MDKLTSQTHITIRGITHAYFTAPIAPRKPTIVFLHGFPSSSWDWSAQPRTSRRKAMASSFPTC</sequence>
<dbReference type="Proteomes" id="UP000298061">
    <property type="component" value="Unassembled WGS sequence"/>
</dbReference>
<name>A0A4Y9ZVQ0_9AGAM</name>
<comment type="caution">
    <text evidence="1">The sequence shown here is derived from an EMBL/GenBank/DDBJ whole genome shotgun (WGS) entry which is preliminary data.</text>
</comment>
<dbReference type="SUPFAM" id="SSF53474">
    <property type="entry name" value="alpha/beta-Hydrolases"/>
    <property type="match status" value="1"/>
</dbReference>
<proteinExistence type="predicted"/>
<keyword evidence="2" id="KW-1185">Reference proteome</keyword>
<dbReference type="OrthoDB" id="408373at2759"/>
<reference evidence="1 2" key="1">
    <citation type="submission" date="2019-02" db="EMBL/GenBank/DDBJ databases">
        <title>Genome sequencing of the rare red list fungi Hericium alpestre (H. flagellum).</title>
        <authorList>
            <person name="Buettner E."/>
            <person name="Kellner H."/>
        </authorList>
    </citation>
    <scope>NUCLEOTIDE SEQUENCE [LARGE SCALE GENOMIC DNA]</scope>
    <source>
        <strain evidence="1 2">DSM 108284</strain>
    </source>
</reference>
<evidence type="ECO:0008006" key="3">
    <source>
        <dbReference type="Google" id="ProtNLM"/>
    </source>
</evidence>
<evidence type="ECO:0000313" key="1">
    <source>
        <dbReference type="EMBL" id="TFY78137.1"/>
    </source>
</evidence>
<evidence type="ECO:0000313" key="2">
    <source>
        <dbReference type="Proteomes" id="UP000298061"/>
    </source>
</evidence>
<protein>
    <recommendedName>
        <fullName evidence="3">AB hydrolase-1 domain-containing protein</fullName>
    </recommendedName>
</protein>
<dbReference type="EMBL" id="SFCI01000741">
    <property type="protein sequence ID" value="TFY78137.1"/>
    <property type="molecule type" value="Genomic_DNA"/>
</dbReference>
<dbReference type="InterPro" id="IPR029058">
    <property type="entry name" value="AB_hydrolase_fold"/>
</dbReference>
<accession>A0A4Y9ZVQ0</accession>
<organism evidence="1 2">
    <name type="scientific">Hericium alpestre</name>
    <dbReference type="NCBI Taxonomy" id="135208"/>
    <lineage>
        <taxon>Eukaryota</taxon>
        <taxon>Fungi</taxon>
        <taxon>Dikarya</taxon>
        <taxon>Basidiomycota</taxon>
        <taxon>Agaricomycotina</taxon>
        <taxon>Agaricomycetes</taxon>
        <taxon>Russulales</taxon>
        <taxon>Hericiaceae</taxon>
        <taxon>Hericium</taxon>
    </lineage>
</organism>
<dbReference type="Gene3D" id="3.40.50.1820">
    <property type="entry name" value="alpha/beta hydrolase"/>
    <property type="match status" value="1"/>
</dbReference>